<sequence>MSLYVDSRNFGVMSHVEFQNLVLEILVHLVDAFDNFSSNHFLLRRLKRIVVVLDAEEFDCRPFFLMLILVH</sequence>
<name>A0ACB0Y2A5_MELEN</name>
<accession>A0ACB0Y2A5</accession>
<protein>
    <submittedName>
        <fullName evidence="1">Uncharacterized protein</fullName>
    </submittedName>
</protein>
<dbReference type="Proteomes" id="UP001497535">
    <property type="component" value="Unassembled WGS sequence"/>
</dbReference>
<dbReference type="EMBL" id="CAVMJV010000005">
    <property type="protein sequence ID" value="CAK5029076.1"/>
    <property type="molecule type" value="Genomic_DNA"/>
</dbReference>
<comment type="caution">
    <text evidence="1">The sequence shown here is derived from an EMBL/GenBank/DDBJ whole genome shotgun (WGS) entry which is preliminary data.</text>
</comment>
<proteinExistence type="predicted"/>
<organism evidence="1 2">
    <name type="scientific">Meloidogyne enterolobii</name>
    <name type="common">Root-knot nematode worm</name>
    <name type="synonym">Meloidogyne mayaguensis</name>
    <dbReference type="NCBI Taxonomy" id="390850"/>
    <lineage>
        <taxon>Eukaryota</taxon>
        <taxon>Metazoa</taxon>
        <taxon>Ecdysozoa</taxon>
        <taxon>Nematoda</taxon>
        <taxon>Chromadorea</taxon>
        <taxon>Rhabditida</taxon>
        <taxon>Tylenchina</taxon>
        <taxon>Tylenchomorpha</taxon>
        <taxon>Tylenchoidea</taxon>
        <taxon>Meloidogynidae</taxon>
        <taxon>Meloidogyninae</taxon>
        <taxon>Meloidogyne</taxon>
    </lineage>
</organism>
<reference evidence="1" key="1">
    <citation type="submission" date="2023-11" db="EMBL/GenBank/DDBJ databases">
        <authorList>
            <person name="Poullet M."/>
        </authorList>
    </citation>
    <scope>NUCLEOTIDE SEQUENCE</scope>
    <source>
        <strain evidence="1">E1834</strain>
    </source>
</reference>
<evidence type="ECO:0000313" key="1">
    <source>
        <dbReference type="EMBL" id="CAK5029076.1"/>
    </source>
</evidence>
<gene>
    <name evidence="1" type="ORF">MENTE1834_LOCUS6806</name>
</gene>
<keyword evidence="2" id="KW-1185">Reference proteome</keyword>
<evidence type="ECO:0000313" key="2">
    <source>
        <dbReference type="Proteomes" id="UP001497535"/>
    </source>
</evidence>